<comment type="caution">
    <text evidence="1">The sequence shown here is derived from an EMBL/GenBank/DDBJ whole genome shotgun (WGS) entry which is preliminary data.</text>
</comment>
<dbReference type="EMBL" id="CADEHS020000055">
    <property type="protein sequence ID" value="CAG9949217.1"/>
    <property type="molecule type" value="Genomic_DNA"/>
</dbReference>
<protein>
    <submittedName>
        <fullName evidence="1">Uncharacterized protein</fullName>
    </submittedName>
</protein>
<evidence type="ECO:0000313" key="2">
    <source>
        <dbReference type="Proteomes" id="UP000836387"/>
    </source>
</evidence>
<reference evidence="1" key="2">
    <citation type="submission" date="2021-10" db="EMBL/GenBank/DDBJ databases">
        <authorList>
            <person name="Piombo E."/>
        </authorList>
    </citation>
    <scope>NUCLEOTIDE SEQUENCE</scope>
</reference>
<dbReference type="Proteomes" id="UP000836387">
    <property type="component" value="Unassembled WGS sequence"/>
</dbReference>
<reference evidence="1" key="1">
    <citation type="submission" date="2020-04" db="EMBL/GenBank/DDBJ databases">
        <authorList>
            <person name="Broberg M."/>
        </authorList>
    </citation>
    <scope>NUCLEOTIDE SEQUENCE</scope>
</reference>
<proteinExistence type="predicted"/>
<organism evidence="1 2">
    <name type="scientific">Clonostachys rosea f. rosea IK726</name>
    <dbReference type="NCBI Taxonomy" id="1349383"/>
    <lineage>
        <taxon>Eukaryota</taxon>
        <taxon>Fungi</taxon>
        <taxon>Dikarya</taxon>
        <taxon>Ascomycota</taxon>
        <taxon>Pezizomycotina</taxon>
        <taxon>Sordariomycetes</taxon>
        <taxon>Hypocreomycetidae</taxon>
        <taxon>Hypocreales</taxon>
        <taxon>Bionectriaceae</taxon>
        <taxon>Clonostachys</taxon>
    </lineage>
</organism>
<keyword evidence="2" id="KW-1185">Reference proteome</keyword>
<name>A0ACA9U8S9_BIOOC</name>
<evidence type="ECO:0000313" key="1">
    <source>
        <dbReference type="EMBL" id="CAG9949217.1"/>
    </source>
</evidence>
<accession>A0ACA9U8S9</accession>
<gene>
    <name evidence="1" type="ORF">CRV2_00014522</name>
</gene>
<sequence>MTAPTGKRISRACLRCRRRKTKCNLDGVGESKRPPCESCHRTRSECILVESRRGAAASHRTRQQTSQTSPLSQARGTIDDNSGDAGPFEGSSPDGPGPSLTSPSNNCSAMSEDFESRETVEADNLHMEIRNPSDALQILAHVRDDPGGQGRSEKQWHAVDADVPSNSIISQKQSHSPFTTASVSSGNRMNPGRNTQDNDEVSTVLLDDYELVQRGLLHPSVLPELLHLYARHYHPYCPIVPPYMLGPQAMTKIRRSDYFLLTAILAVASRDMPGHVLVHRYCWDHAQRLLLEVLLAHSWAQTPRTVQAILLLAEWIPYQIKQDGTESPKSLLSEDRSAWSLIGLAVRQGYLLRLDRAAFPSGSSVGREASEIEEEKRLIWTYRQISVRMGQSFWSRGPSLSSKLTNKDFPNLKSLPGMEEEDLASALQAKTELTQILYNAHGILYSSTERTLAMVNDGDYARYLDDFQRSTTNWYAAWNGGNFSSNVRATLLLLYEYVCLYVNAFSFQAVLTRASGERSQRRDVDPGKGAAPFLGGLMCSPDGPYVYEAISCARKILGLMNQLHPRNTLRFLPTRFYLYGVYAAVFLYKAQCAGAFQSVAQRQENSALAGRFISKLEQISQDELHLCRRYSVMLGRIWRSRDSQRPFHDGTVPRLTCPEVTTTVESNSIIVSMADETNSQTSWPTDGGQNNWNYVLNEWDQGAVDTMQYNTDAATMPDIEGYFLGSFFPGVTGVDFQHGFGETGL</sequence>